<reference evidence="3" key="1">
    <citation type="submission" date="2021-02" db="EMBL/GenBank/DDBJ databases">
        <authorList>
            <person name="Nowell W R."/>
        </authorList>
    </citation>
    <scope>NUCLEOTIDE SEQUENCE</scope>
</reference>
<dbReference type="Proteomes" id="UP000677228">
    <property type="component" value="Unassembled WGS sequence"/>
</dbReference>
<dbReference type="EMBL" id="CAJNOK010009709">
    <property type="protein sequence ID" value="CAF1096436.1"/>
    <property type="molecule type" value="Genomic_DNA"/>
</dbReference>
<protein>
    <recommendedName>
        <fullName evidence="7">SPRY domain-containing protein</fullName>
    </recommendedName>
</protein>
<evidence type="ECO:0000313" key="4">
    <source>
        <dbReference type="EMBL" id="CAF3857932.1"/>
    </source>
</evidence>
<dbReference type="EMBL" id="CAJNOQ010007410">
    <property type="protein sequence ID" value="CAF1167704.1"/>
    <property type="molecule type" value="Genomic_DNA"/>
</dbReference>
<dbReference type="AlphaFoldDB" id="A0A814TZ05"/>
<dbReference type="Proteomes" id="UP000681722">
    <property type="component" value="Unassembled WGS sequence"/>
</dbReference>
<accession>A0A814TZ05</accession>
<organism evidence="3 6">
    <name type="scientific">Didymodactylos carnosus</name>
    <dbReference type="NCBI Taxonomy" id="1234261"/>
    <lineage>
        <taxon>Eukaryota</taxon>
        <taxon>Metazoa</taxon>
        <taxon>Spiralia</taxon>
        <taxon>Gnathifera</taxon>
        <taxon>Rotifera</taxon>
        <taxon>Eurotatoria</taxon>
        <taxon>Bdelloidea</taxon>
        <taxon>Philodinida</taxon>
        <taxon>Philodinidae</taxon>
        <taxon>Didymodactylos</taxon>
    </lineage>
</organism>
<keyword evidence="1" id="KW-0175">Coiled coil</keyword>
<dbReference type="Proteomes" id="UP000682733">
    <property type="component" value="Unassembled WGS sequence"/>
</dbReference>
<keyword evidence="6" id="KW-1185">Reference proteome</keyword>
<dbReference type="EMBL" id="CAJOBC010007409">
    <property type="protein sequence ID" value="CAF3931330.1"/>
    <property type="molecule type" value="Genomic_DNA"/>
</dbReference>
<sequence length="330" mass="38250">MEHRQQLSLEFDFIANEYNLLRSQQSLAFNINETDVLLNQIDTWEAETFQKVAMVADNARNKVRLLFHEIEEDMNHQLQKISIELRTAKDTEDYAEVKLEQWKNQLKELKEKLDQLHELILVDTTSNNQIECRNFLKVKIKYTRHAHIHESAEIQQSPQGINSAITQLRDGFKVITGNAHLEDLTVVHDKGDYSDIRGINLYESGEHHICFKFEQTQNKGVMLGIIASTFPTNKKSYHGGSSYAWCIGSKMCHLNGVWTDNNQHDINVDVNDELILIINCNQKKISLINERMNKHHEISVDIQSTPLPWQLRLNLLFPGDHVRICSQSTH</sequence>
<evidence type="ECO:0000313" key="3">
    <source>
        <dbReference type="EMBL" id="CAF1167704.1"/>
    </source>
</evidence>
<feature type="coiled-coil region" evidence="1">
    <location>
        <begin position="92"/>
        <end position="119"/>
    </location>
</feature>
<evidence type="ECO:0000313" key="5">
    <source>
        <dbReference type="EMBL" id="CAF3931330.1"/>
    </source>
</evidence>
<proteinExistence type="predicted"/>
<comment type="caution">
    <text evidence="3">The sequence shown here is derived from an EMBL/GenBank/DDBJ whole genome shotgun (WGS) entry which is preliminary data.</text>
</comment>
<name>A0A814TZ05_9BILA</name>
<evidence type="ECO:0000313" key="6">
    <source>
        <dbReference type="Proteomes" id="UP000663829"/>
    </source>
</evidence>
<dbReference type="Proteomes" id="UP000663829">
    <property type="component" value="Unassembled WGS sequence"/>
</dbReference>
<evidence type="ECO:0000256" key="1">
    <source>
        <dbReference type="SAM" id="Coils"/>
    </source>
</evidence>
<evidence type="ECO:0000313" key="2">
    <source>
        <dbReference type="EMBL" id="CAF1096436.1"/>
    </source>
</evidence>
<dbReference type="EMBL" id="CAJOBA010009727">
    <property type="protein sequence ID" value="CAF3857932.1"/>
    <property type="molecule type" value="Genomic_DNA"/>
</dbReference>
<gene>
    <name evidence="3" type="ORF">GPM918_LOCUS22014</name>
    <name evidence="2" type="ORF">OVA965_LOCUS19075</name>
    <name evidence="5" type="ORF">SRO942_LOCUS22010</name>
    <name evidence="4" type="ORF">TMI583_LOCUS19088</name>
</gene>
<evidence type="ECO:0008006" key="7">
    <source>
        <dbReference type="Google" id="ProtNLM"/>
    </source>
</evidence>